<dbReference type="RefSeq" id="WP_142461599.1">
    <property type="nucleotide sequence ID" value="NZ_CABGHF010000001.1"/>
</dbReference>
<dbReference type="GO" id="GO:0016787">
    <property type="term" value="F:hydrolase activity"/>
    <property type="evidence" value="ECO:0007669"/>
    <property type="project" value="UniProtKB-KW"/>
</dbReference>
<dbReference type="InterPro" id="IPR019819">
    <property type="entry name" value="Carboxylesterase_B_CS"/>
</dbReference>
<dbReference type="EC" id="3.1.1.-" evidence="3"/>
<dbReference type="SUPFAM" id="SSF53474">
    <property type="entry name" value="alpha/beta-Hydrolases"/>
    <property type="match status" value="1"/>
</dbReference>
<dbReference type="PROSITE" id="PS00941">
    <property type="entry name" value="CARBOXYLESTERASE_B_2"/>
    <property type="match status" value="1"/>
</dbReference>
<dbReference type="InterPro" id="IPR019826">
    <property type="entry name" value="Carboxylesterase_B_AS"/>
</dbReference>
<dbReference type="Pfam" id="PF00135">
    <property type="entry name" value="COesterase"/>
    <property type="match status" value="2"/>
</dbReference>
<accession>A0A564HD33</accession>
<reference evidence="5 6" key="1">
    <citation type="submission" date="2019-07" db="EMBL/GenBank/DDBJ databases">
        <authorList>
            <person name="Brisse S."/>
            <person name="Rodrigues C."/>
            <person name="Thorpe H."/>
        </authorList>
    </citation>
    <scope>NUCLEOTIDE SEQUENCE [LARGE SCALE GENOMIC DNA]</scope>
    <source>
        <strain evidence="5">SB6408</strain>
    </source>
</reference>
<protein>
    <recommendedName>
        <fullName evidence="3">Carboxylic ester hydrolase</fullName>
        <ecNumber evidence="3">3.1.1.-</ecNumber>
    </recommendedName>
</protein>
<evidence type="ECO:0000313" key="6">
    <source>
        <dbReference type="Proteomes" id="UP000318370"/>
    </source>
</evidence>
<comment type="similarity">
    <text evidence="1 3">Belongs to the type-B carboxylesterase/lipase family.</text>
</comment>
<dbReference type="PROSITE" id="PS00122">
    <property type="entry name" value="CARBOXYLESTERASE_B_1"/>
    <property type="match status" value="1"/>
</dbReference>
<dbReference type="Gene3D" id="3.40.50.1820">
    <property type="entry name" value="alpha/beta hydrolase"/>
    <property type="match status" value="1"/>
</dbReference>
<sequence length="504" mass="54703">MNTPLRFSRLPDTVQVSIASGRLAGQQESAIYVFRGIPYAAPPVGHLRWRPPQPVKSWEGVRPALSVGPAPMQVLPSASSLMYRLNHDDRQPLVMSEDCLYLNVWSPDLSPTARLPVLVWIHGGGNATGHGGQALFNGHNLAARGIVVVTLNMRLGALGFLSHPALAQEDDLGASGNYGLQDIAAALHWVQENIAVFGGDPSKVTLGGNSAGAASITHLMIAPVCRGLFRAAIAQSASGIFRPDGPMQSHDAAAKRGAERVATLGKTLTALRELPATAFLTLPPQPVSVDGRLLIEDTQRCFLDGRQAVIPLLAGWNADEGSLYSLSGQVNHQGLDDWARLEDCYRTLYDDHPAGFRRALTSDTRFIYPVWRRATTHAHTSNAPVWLYEFNHRLPIPDDVPPPSDGGQDYGAFHTAELPYIWDNLAARPWAWREDDRLLAKRLADGWTRFVSHCDPRGVGLQTWAAISESVNFAAGVFGINAQPGIAARQAAFGLLDYLHSVNN</sequence>
<gene>
    <name evidence="5" type="primary">pnbA_1</name>
    <name evidence="5" type="ORF">SB6408_00263</name>
</gene>
<dbReference type="Proteomes" id="UP000318370">
    <property type="component" value="Unassembled WGS sequence"/>
</dbReference>
<dbReference type="AlphaFoldDB" id="A0A564HD33"/>
<evidence type="ECO:0000259" key="4">
    <source>
        <dbReference type="Pfam" id="PF00135"/>
    </source>
</evidence>
<name>A0A564HD33_9ENTR</name>
<feature type="domain" description="Carboxylesterase type B" evidence="4">
    <location>
        <begin position="14"/>
        <end position="326"/>
    </location>
</feature>
<dbReference type="InterPro" id="IPR029058">
    <property type="entry name" value="AB_hydrolase_fold"/>
</dbReference>
<evidence type="ECO:0000256" key="2">
    <source>
        <dbReference type="ARBA" id="ARBA00022801"/>
    </source>
</evidence>
<dbReference type="InterPro" id="IPR002018">
    <property type="entry name" value="CarbesteraseB"/>
</dbReference>
<proteinExistence type="inferred from homology"/>
<feature type="domain" description="Carboxylesterase type B" evidence="4">
    <location>
        <begin position="359"/>
        <end position="469"/>
    </location>
</feature>
<dbReference type="PANTHER" id="PTHR43142:SF1">
    <property type="entry name" value="CARBOXYLIC ESTER HYDROLASE"/>
    <property type="match status" value="1"/>
</dbReference>
<evidence type="ECO:0000313" key="5">
    <source>
        <dbReference type="EMBL" id="VUS30085.1"/>
    </source>
</evidence>
<evidence type="ECO:0000256" key="1">
    <source>
        <dbReference type="ARBA" id="ARBA00005964"/>
    </source>
</evidence>
<dbReference type="EMBL" id="CABGHF010000001">
    <property type="protein sequence ID" value="VUS30085.1"/>
    <property type="molecule type" value="Genomic_DNA"/>
</dbReference>
<keyword evidence="2 3" id="KW-0378">Hydrolase</keyword>
<evidence type="ECO:0000256" key="3">
    <source>
        <dbReference type="RuleBase" id="RU361235"/>
    </source>
</evidence>
<dbReference type="PANTHER" id="PTHR43142">
    <property type="entry name" value="CARBOXYLIC ESTER HYDROLASE"/>
    <property type="match status" value="1"/>
</dbReference>
<organism evidence="5 6">
    <name type="scientific">Klebsiella spallanzanii</name>
    <dbReference type="NCBI Taxonomy" id="2587528"/>
    <lineage>
        <taxon>Bacteria</taxon>
        <taxon>Pseudomonadati</taxon>
        <taxon>Pseudomonadota</taxon>
        <taxon>Gammaproteobacteria</taxon>
        <taxon>Enterobacterales</taxon>
        <taxon>Enterobacteriaceae</taxon>
        <taxon>Klebsiella/Raoultella group</taxon>
        <taxon>Klebsiella</taxon>
    </lineage>
</organism>